<reference evidence="6" key="1">
    <citation type="submission" date="2020-10" db="EMBL/GenBank/DDBJ databases">
        <authorList>
            <person name="Gilroy R."/>
        </authorList>
    </citation>
    <scope>NUCLEOTIDE SEQUENCE</scope>
    <source>
        <strain evidence="6">CHK189-12415</strain>
    </source>
</reference>
<evidence type="ECO:0000313" key="7">
    <source>
        <dbReference type="Proteomes" id="UP000824241"/>
    </source>
</evidence>
<organism evidence="6 7">
    <name type="scientific">Candidatus Faecivivens stercoravium</name>
    <dbReference type="NCBI Taxonomy" id="2840803"/>
    <lineage>
        <taxon>Bacteria</taxon>
        <taxon>Bacillati</taxon>
        <taxon>Bacillota</taxon>
        <taxon>Clostridia</taxon>
        <taxon>Eubacteriales</taxon>
        <taxon>Oscillospiraceae</taxon>
        <taxon>Oscillospiraceae incertae sedis</taxon>
        <taxon>Candidatus Faecivivens</taxon>
    </lineage>
</organism>
<dbReference type="InterPro" id="IPR011006">
    <property type="entry name" value="CheY-like_superfamily"/>
</dbReference>
<dbReference type="Proteomes" id="UP000824241">
    <property type="component" value="Unassembled WGS sequence"/>
</dbReference>
<dbReference type="SMART" id="SM00448">
    <property type="entry name" value="REC"/>
    <property type="match status" value="1"/>
</dbReference>
<evidence type="ECO:0000313" key="6">
    <source>
        <dbReference type="EMBL" id="HIR60418.1"/>
    </source>
</evidence>
<evidence type="ECO:0000256" key="1">
    <source>
        <dbReference type="ARBA" id="ARBA00018672"/>
    </source>
</evidence>
<protein>
    <recommendedName>
        <fullName evidence="1">Stage 0 sporulation protein A homolog</fullName>
    </recommendedName>
</protein>
<gene>
    <name evidence="6" type="ORF">IAB37_02425</name>
</gene>
<dbReference type="InterPro" id="IPR001789">
    <property type="entry name" value="Sig_transdc_resp-reg_receiver"/>
</dbReference>
<feature type="non-terminal residue" evidence="6">
    <location>
        <position position="363"/>
    </location>
</feature>
<evidence type="ECO:0000256" key="2">
    <source>
        <dbReference type="ARBA" id="ARBA00022553"/>
    </source>
</evidence>
<dbReference type="PANTHER" id="PTHR44591:SF3">
    <property type="entry name" value="RESPONSE REGULATORY DOMAIN-CONTAINING PROTEIN"/>
    <property type="match status" value="1"/>
</dbReference>
<dbReference type="PANTHER" id="PTHR44591">
    <property type="entry name" value="STRESS RESPONSE REGULATOR PROTEIN 1"/>
    <property type="match status" value="1"/>
</dbReference>
<accession>A0A9D1DWS4</accession>
<feature type="modified residue" description="4-aspartylphosphate" evidence="4">
    <location>
        <position position="54"/>
    </location>
</feature>
<name>A0A9D1DWS4_9FIRM</name>
<evidence type="ECO:0000256" key="4">
    <source>
        <dbReference type="PROSITE-ProRule" id="PRU00169"/>
    </source>
</evidence>
<feature type="domain" description="Response regulatory" evidence="5">
    <location>
        <begin position="2"/>
        <end position="119"/>
    </location>
</feature>
<comment type="caution">
    <text evidence="6">The sequence shown here is derived from an EMBL/GenBank/DDBJ whole genome shotgun (WGS) entry which is preliminary data.</text>
</comment>
<dbReference type="CDD" id="cd17536">
    <property type="entry name" value="REC_YesN-like"/>
    <property type="match status" value="1"/>
</dbReference>
<keyword evidence="2 4" id="KW-0597">Phosphoprotein</keyword>
<dbReference type="InterPro" id="IPR050595">
    <property type="entry name" value="Bact_response_regulator"/>
</dbReference>
<dbReference type="EMBL" id="DVHA01000082">
    <property type="protein sequence ID" value="HIR60418.1"/>
    <property type="molecule type" value="Genomic_DNA"/>
</dbReference>
<evidence type="ECO:0000259" key="5">
    <source>
        <dbReference type="PROSITE" id="PS50110"/>
    </source>
</evidence>
<dbReference type="PROSITE" id="PS50110">
    <property type="entry name" value="RESPONSE_REGULATORY"/>
    <property type="match status" value="1"/>
</dbReference>
<comment type="function">
    <text evidence="3">May play the central regulatory role in sporulation. It may be an element of the effector pathway responsible for the activation of sporulation genes in response to nutritional stress. Spo0A may act in concert with spo0H (a sigma factor) to control the expression of some genes that are critical to the sporulation process.</text>
</comment>
<reference evidence="6" key="2">
    <citation type="journal article" date="2021" name="PeerJ">
        <title>Extensive microbial diversity within the chicken gut microbiome revealed by metagenomics and culture.</title>
        <authorList>
            <person name="Gilroy R."/>
            <person name="Ravi A."/>
            <person name="Getino M."/>
            <person name="Pursley I."/>
            <person name="Horton D.L."/>
            <person name="Alikhan N.F."/>
            <person name="Baker D."/>
            <person name="Gharbi K."/>
            <person name="Hall N."/>
            <person name="Watson M."/>
            <person name="Adriaenssens E.M."/>
            <person name="Foster-Nyarko E."/>
            <person name="Jarju S."/>
            <person name="Secka A."/>
            <person name="Antonio M."/>
            <person name="Oren A."/>
            <person name="Chaudhuri R.R."/>
            <person name="La Ragione R."/>
            <person name="Hildebrand F."/>
            <person name="Pallen M.J."/>
        </authorList>
    </citation>
    <scope>NUCLEOTIDE SEQUENCE</scope>
    <source>
        <strain evidence="6">CHK189-12415</strain>
    </source>
</reference>
<sequence length="363" mass="40948">MTVLIVDDDQSMLQMLLATVDWDKLEIAEKRTALSAAAAKEVFRAEPVDIMVCDIEMPGESGIELLSWVREQGYQTRNIFLTNHTRFHYAQTAIKLDTVDFIGKMSPPSELEDALRRAVNMVKAMRVQKRYVDYGRYWEENSGLLWRQFWLDLISEKIPPDPQIVSRAAKERLMEWYGATKEGAENLPMLPMLCTVDLAQPAISGWPDRELDYCVYNVLSEVLYGTTNSDHIVSLERGSRAVYAVILDMKDGEGLEKKAREADGLFREYLHFSVNFYIGSPVLVYRLSAEVRRLQAADRENVIQSGGVHLLNPPGGGANPPADKPARMDMAGLRELLAAGDAYRVIGRVKDYFSALPRAKITP</sequence>
<evidence type="ECO:0000256" key="3">
    <source>
        <dbReference type="ARBA" id="ARBA00024867"/>
    </source>
</evidence>
<dbReference type="Pfam" id="PF00072">
    <property type="entry name" value="Response_reg"/>
    <property type="match status" value="1"/>
</dbReference>
<dbReference type="GO" id="GO:0000160">
    <property type="term" value="P:phosphorelay signal transduction system"/>
    <property type="evidence" value="ECO:0007669"/>
    <property type="project" value="InterPro"/>
</dbReference>
<proteinExistence type="predicted"/>
<dbReference type="Gene3D" id="3.40.50.2300">
    <property type="match status" value="1"/>
</dbReference>
<dbReference type="SUPFAM" id="SSF52172">
    <property type="entry name" value="CheY-like"/>
    <property type="match status" value="1"/>
</dbReference>
<dbReference type="AlphaFoldDB" id="A0A9D1DWS4"/>